<dbReference type="GO" id="GO:0051287">
    <property type="term" value="F:NAD binding"/>
    <property type="evidence" value="ECO:0007669"/>
    <property type="project" value="InterPro"/>
</dbReference>
<dbReference type="CDD" id="cd05301">
    <property type="entry name" value="GDH"/>
    <property type="match status" value="1"/>
</dbReference>
<reference evidence="7" key="1">
    <citation type="submission" date="2019-08" db="EMBL/GenBank/DDBJ databases">
        <title>Genomic characterization of a novel candidate phylum (ARYD3) from a high temperature, high salinity tertiary oil reservoir in north central Oklahoma, USA.</title>
        <authorList>
            <person name="Youssef N.H."/>
            <person name="Yadav A."/>
            <person name="Elshahed M.S."/>
        </authorList>
    </citation>
    <scope>NUCLEOTIDE SEQUENCE [LARGE SCALE GENOMIC DNA]</scope>
    <source>
        <strain evidence="7">ARYD3</strain>
    </source>
</reference>
<name>A0A5D0MHS3_9BACT</name>
<dbReference type="InterPro" id="IPR006140">
    <property type="entry name" value="D-isomer_DH_NAD-bd"/>
</dbReference>
<dbReference type="SUPFAM" id="SSF52283">
    <property type="entry name" value="Formate/glycerate dehydrogenase catalytic domain-like"/>
    <property type="match status" value="1"/>
</dbReference>
<dbReference type="PROSITE" id="PS00065">
    <property type="entry name" value="D_2_HYDROXYACID_DH_1"/>
    <property type="match status" value="1"/>
</dbReference>
<sequence length="319" mass="36343">MKKVLVTYEIPENGLEILRKHFEVDINKTDKPLNKEYFKKNISNYFGVLTMLYDPIDKEVLNRAKDNVKIISNYAVGYNNINIDIARDYGITVCNTPGVLTNATSEIAFGLMISIMRRIVEGDKYVRKNNFNGWRPKLLIGEELKNKTVGIFGMGRIGKAFAKKCNGFDMNIIYHDRNQLNPEEEKKYNAKFVSFLELIKKSDIISIHAPLTEETKHSFTEDTFDKMKNGTYIINTGRGAVIKESDLVKALKEKKIKAAGLDVYEHEPEIHNELIDMENVVLLPHIGSASKYAREEMSRMAAQAIVDVYKGIAPENKIV</sequence>
<dbReference type="GO" id="GO:0005829">
    <property type="term" value="C:cytosol"/>
    <property type="evidence" value="ECO:0007669"/>
    <property type="project" value="TreeGrafter"/>
</dbReference>
<evidence type="ECO:0000313" key="7">
    <source>
        <dbReference type="EMBL" id="TYB31445.1"/>
    </source>
</evidence>
<keyword evidence="3" id="KW-0520">NAD</keyword>
<dbReference type="FunFam" id="3.40.50.720:FF:000203">
    <property type="entry name" value="D-3-phosphoglycerate dehydrogenase (SerA)"/>
    <property type="match status" value="1"/>
</dbReference>
<feature type="domain" description="D-isomer specific 2-hydroxyacid dehydrogenase NAD-binding" evidence="6">
    <location>
        <begin position="109"/>
        <end position="287"/>
    </location>
</feature>
<dbReference type="AlphaFoldDB" id="A0A5D0MHS3"/>
<dbReference type="SUPFAM" id="SSF51735">
    <property type="entry name" value="NAD(P)-binding Rossmann-fold domains"/>
    <property type="match status" value="1"/>
</dbReference>
<dbReference type="Proteomes" id="UP000324143">
    <property type="component" value="Unassembled WGS sequence"/>
</dbReference>
<comment type="caution">
    <text evidence="7">The sequence shown here is derived from an EMBL/GenBank/DDBJ whole genome shotgun (WGS) entry which is preliminary data.</text>
</comment>
<dbReference type="InterPro" id="IPR029752">
    <property type="entry name" value="D-isomer_DH_CS1"/>
</dbReference>
<dbReference type="GO" id="GO:0016618">
    <property type="term" value="F:hydroxypyruvate reductase [NAD(P)H] activity"/>
    <property type="evidence" value="ECO:0007669"/>
    <property type="project" value="TreeGrafter"/>
</dbReference>
<dbReference type="Pfam" id="PF02826">
    <property type="entry name" value="2-Hacid_dh_C"/>
    <property type="match status" value="1"/>
</dbReference>
<dbReference type="InterPro" id="IPR050223">
    <property type="entry name" value="D-isomer_2-hydroxyacid_DH"/>
</dbReference>
<dbReference type="Pfam" id="PF00389">
    <property type="entry name" value="2-Hacid_dh"/>
    <property type="match status" value="1"/>
</dbReference>
<dbReference type="InterPro" id="IPR006139">
    <property type="entry name" value="D-isomer_2_OHA_DH_cat_dom"/>
</dbReference>
<evidence type="ECO:0000259" key="5">
    <source>
        <dbReference type="Pfam" id="PF00389"/>
    </source>
</evidence>
<evidence type="ECO:0000256" key="2">
    <source>
        <dbReference type="ARBA" id="ARBA00023002"/>
    </source>
</evidence>
<evidence type="ECO:0000256" key="1">
    <source>
        <dbReference type="ARBA" id="ARBA00005854"/>
    </source>
</evidence>
<evidence type="ECO:0000259" key="6">
    <source>
        <dbReference type="Pfam" id="PF02826"/>
    </source>
</evidence>
<dbReference type="PANTHER" id="PTHR10996:SF283">
    <property type="entry name" value="GLYOXYLATE_HYDROXYPYRUVATE REDUCTASE B"/>
    <property type="match status" value="1"/>
</dbReference>
<dbReference type="InterPro" id="IPR036291">
    <property type="entry name" value="NAD(P)-bd_dom_sf"/>
</dbReference>
<comment type="similarity">
    <text evidence="1 4">Belongs to the D-isomer specific 2-hydroxyacid dehydrogenase family.</text>
</comment>
<protein>
    <submittedName>
        <fullName evidence="7">D-glycerate dehydrogenase</fullName>
    </submittedName>
</protein>
<accession>A0A5D0MHS3</accession>
<dbReference type="Gene3D" id="3.40.50.720">
    <property type="entry name" value="NAD(P)-binding Rossmann-like Domain"/>
    <property type="match status" value="2"/>
</dbReference>
<dbReference type="GO" id="GO:0030267">
    <property type="term" value="F:glyoxylate reductase (NADPH) activity"/>
    <property type="evidence" value="ECO:0007669"/>
    <property type="project" value="TreeGrafter"/>
</dbReference>
<keyword evidence="2 4" id="KW-0560">Oxidoreductase</keyword>
<proteinExistence type="inferred from homology"/>
<evidence type="ECO:0000256" key="3">
    <source>
        <dbReference type="ARBA" id="ARBA00023027"/>
    </source>
</evidence>
<dbReference type="EMBL" id="VSIX01000033">
    <property type="protein sequence ID" value="TYB31445.1"/>
    <property type="molecule type" value="Genomic_DNA"/>
</dbReference>
<evidence type="ECO:0000313" key="8">
    <source>
        <dbReference type="Proteomes" id="UP000324143"/>
    </source>
</evidence>
<organism evidence="7 8">
    <name type="scientific">Candidatus Mcinerneyibacterium aminivorans</name>
    <dbReference type="NCBI Taxonomy" id="2703815"/>
    <lineage>
        <taxon>Bacteria</taxon>
        <taxon>Candidatus Macinerneyibacteriota</taxon>
        <taxon>Candidatus Mcinerneyibacteria</taxon>
        <taxon>Candidatus Mcinerneyibacteriales</taxon>
        <taxon>Candidatus Mcinerneyibacteriaceae</taxon>
        <taxon>Candidatus Mcinerneyibacterium</taxon>
    </lineage>
</organism>
<feature type="domain" description="D-isomer specific 2-hydroxyacid dehydrogenase catalytic" evidence="5">
    <location>
        <begin position="4"/>
        <end position="318"/>
    </location>
</feature>
<keyword evidence="8" id="KW-1185">Reference proteome</keyword>
<evidence type="ECO:0000256" key="4">
    <source>
        <dbReference type="RuleBase" id="RU003719"/>
    </source>
</evidence>
<gene>
    <name evidence="7" type="ORF">FXF47_03785</name>
</gene>
<dbReference type="PANTHER" id="PTHR10996">
    <property type="entry name" value="2-HYDROXYACID DEHYDROGENASE-RELATED"/>
    <property type="match status" value="1"/>
</dbReference>